<dbReference type="VEuPathDB" id="CryptoDB:Vbra_6518"/>
<feature type="compositionally biased region" description="Basic and acidic residues" evidence="2">
    <location>
        <begin position="208"/>
        <end position="218"/>
    </location>
</feature>
<feature type="compositionally biased region" description="Basic and acidic residues" evidence="2">
    <location>
        <begin position="226"/>
        <end position="244"/>
    </location>
</feature>
<organism evidence="3 4">
    <name type="scientific">Vitrella brassicaformis (strain CCMP3155)</name>
    <dbReference type="NCBI Taxonomy" id="1169540"/>
    <lineage>
        <taxon>Eukaryota</taxon>
        <taxon>Sar</taxon>
        <taxon>Alveolata</taxon>
        <taxon>Colpodellida</taxon>
        <taxon>Vitrellaceae</taxon>
        <taxon>Vitrella</taxon>
    </lineage>
</organism>
<keyword evidence="4" id="KW-1185">Reference proteome</keyword>
<gene>
    <name evidence="3" type="ORF">Vbra_6518</name>
</gene>
<evidence type="ECO:0000256" key="1">
    <source>
        <dbReference type="SAM" id="Coils"/>
    </source>
</evidence>
<dbReference type="Proteomes" id="UP000041254">
    <property type="component" value="Unassembled WGS sequence"/>
</dbReference>
<sequence>MEDLRKRADELERTVRSQQAEIQRLVLITSKTALTSPKKAALPRPGHLAALNMVTISYEEQTLIGCAAAGGMFGGVITKALFDQSLLGIALGVIWGVNSCDKKGRLPSWLRAMGRTLLLAFYRLVYFAEDLWLKMQTRRFYARLYRQGFERLEQIDRQFQVRQRMSQLDDRYRVRRTARRVWRRAVERAGQTSDWVRNRARDAIRLRNGKRSEERPRDSQLMQNVMDKEKRPVAANKEGREKSKPKMKGGWLLPW</sequence>
<evidence type="ECO:0000313" key="4">
    <source>
        <dbReference type="Proteomes" id="UP000041254"/>
    </source>
</evidence>
<feature type="coiled-coil region" evidence="1">
    <location>
        <begin position="1"/>
        <end position="28"/>
    </location>
</feature>
<evidence type="ECO:0000256" key="2">
    <source>
        <dbReference type="SAM" id="MobiDB-lite"/>
    </source>
</evidence>
<protein>
    <submittedName>
        <fullName evidence="3">Uncharacterized protein</fullName>
    </submittedName>
</protein>
<evidence type="ECO:0000313" key="3">
    <source>
        <dbReference type="EMBL" id="CEM38336.1"/>
    </source>
</evidence>
<name>A0A0G4H3N0_VITBC</name>
<accession>A0A0G4H3N0</accession>
<dbReference type="InParanoid" id="A0A0G4H3N0"/>
<feature type="region of interest" description="Disordered" evidence="2">
    <location>
        <begin position="208"/>
        <end position="255"/>
    </location>
</feature>
<dbReference type="AlphaFoldDB" id="A0A0G4H3N0"/>
<reference evidence="3 4" key="1">
    <citation type="submission" date="2014-11" db="EMBL/GenBank/DDBJ databases">
        <authorList>
            <person name="Zhu J."/>
            <person name="Qi W."/>
            <person name="Song R."/>
        </authorList>
    </citation>
    <scope>NUCLEOTIDE SEQUENCE [LARGE SCALE GENOMIC DNA]</scope>
</reference>
<keyword evidence="1" id="KW-0175">Coiled coil</keyword>
<proteinExistence type="predicted"/>
<dbReference type="EMBL" id="CDMY01000982">
    <property type="protein sequence ID" value="CEM38336.1"/>
    <property type="molecule type" value="Genomic_DNA"/>
</dbReference>